<keyword evidence="7" id="KW-0675">Receptor</keyword>
<feature type="transmembrane region" description="Helical" evidence="6">
    <location>
        <begin position="41"/>
        <end position="61"/>
    </location>
</feature>
<comment type="subcellular location">
    <subcellularLocation>
        <location evidence="1 6">Membrane</location>
        <topology evidence="1 6">Multi-pass membrane protein</topology>
    </subcellularLocation>
</comment>
<keyword evidence="9" id="KW-1185">Reference proteome</keyword>
<dbReference type="EMBL" id="WVUK01000053">
    <property type="protein sequence ID" value="KAF7494550.1"/>
    <property type="molecule type" value="Genomic_DNA"/>
</dbReference>
<reference evidence="8" key="3">
    <citation type="submission" date="2022-06" db="UniProtKB">
        <authorList>
            <consortium name="EnsemblMetazoa"/>
        </authorList>
    </citation>
    <scope>IDENTIFICATION</scope>
</reference>
<evidence type="ECO:0000256" key="4">
    <source>
        <dbReference type="ARBA" id="ARBA00022989"/>
    </source>
</evidence>
<evidence type="ECO:0000256" key="2">
    <source>
        <dbReference type="ARBA" id="ARBA00008573"/>
    </source>
</evidence>
<sequence>MTLITILHQVVLYIDKEIVPEIPFLDQTLNSLQKRLNIKRFYLLFGSISSVLVILAITYFFTLTRYCIFWLYPSIQTIKTLQTQEKNEMIHWLNYWTVLTFLMPIHYYTNVLFHLIPFSNLLISLFGLWCHNTQTNGATILMNYYVRPFYQWLLKNSLGYDGNIFDRLLALNLGDKATIVRIRNHRKAIAASNNLRKRERTKPN</sequence>
<dbReference type="PANTHER" id="PTHR12300:SF161">
    <property type="entry name" value="RECEPTOR EXPRESSION-ENHANCING PROTEIN"/>
    <property type="match status" value="1"/>
</dbReference>
<dbReference type="Proteomes" id="UP000070412">
    <property type="component" value="Unassembled WGS sequence"/>
</dbReference>
<evidence type="ECO:0000256" key="3">
    <source>
        <dbReference type="ARBA" id="ARBA00022692"/>
    </source>
</evidence>
<dbReference type="OrthoDB" id="434647at2759"/>
<name>A0A834VG76_SARSC</name>
<evidence type="ECO:0000313" key="9">
    <source>
        <dbReference type="Proteomes" id="UP000070412"/>
    </source>
</evidence>
<evidence type="ECO:0000256" key="5">
    <source>
        <dbReference type="ARBA" id="ARBA00023136"/>
    </source>
</evidence>
<proteinExistence type="inferred from homology"/>
<dbReference type="InterPro" id="IPR004345">
    <property type="entry name" value="TB2_DP1_HVA22"/>
</dbReference>
<evidence type="ECO:0000313" key="8">
    <source>
        <dbReference type="EnsemblMetazoa" id="KAF7494550.1"/>
    </source>
</evidence>
<evidence type="ECO:0000256" key="1">
    <source>
        <dbReference type="ARBA" id="ARBA00004141"/>
    </source>
</evidence>
<evidence type="ECO:0000256" key="6">
    <source>
        <dbReference type="RuleBase" id="RU362006"/>
    </source>
</evidence>
<evidence type="ECO:0000313" key="7">
    <source>
        <dbReference type="EMBL" id="KAF7494550.1"/>
    </source>
</evidence>
<dbReference type="Pfam" id="PF03134">
    <property type="entry name" value="TB2_DP1_HVA22"/>
    <property type="match status" value="1"/>
</dbReference>
<keyword evidence="4 6" id="KW-1133">Transmembrane helix</keyword>
<dbReference type="AlphaFoldDB" id="A0A834VG76"/>
<feature type="transmembrane region" description="Helical" evidence="6">
    <location>
        <begin position="111"/>
        <end position="130"/>
    </location>
</feature>
<reference evidence="9" key="1">
    <citation type="journal article" date="2020" name="PLoS Negl. Trop. Dis.">
        <title>High-quality nuclear genome for Sarcoptes scabiei-A critical resource for a neglected parasite.</title>
        <authorList>
            <person name="Korhonen P.K."/>
            <person name="Gasser R.B."/>
            <person name="Ma G."/>
            <person name="Wang T."/>
            <person name="Stroehlein A.J."/>
            <person name="Young N.D."/>
            <person name="Ang C.S."/>
            <person name="Fernando D.D."/>
            <person name="Lu H.C."/>
            <person name="Taylor S."/>
            <person name="Reynolds S.L."/>
            <person name="Mofiz E."/>
            <person name="Najaraj S.H."/>
            <person name="Gowda H."/>
            <person name="Madugundu A."/>
            <person name="Renuse S."/>
            <person name="Holt D."/>
            <person name="Pandey A."/>
            <person name="Papenfuss A.T."/>
            <person name="Fischer K."/>
        </authorList>
    </citation>
    <scope>NUCLEOTIDE SEQUENCE [LARGE SCALE GENOMIC DNA]</scope>
</reference>
<protein>
    <recommendedName>
        <fullName evidence="6">Receptor expression-enhancing protein</fullName>
    </recommendedName>
</protein>
<accession>A0A834VG76</accession>
<comment type="similarity">
    <text evidence="2 6">Belongs to the DP1 family.</text>
</comment>
<dbReference type="EnsemblMetazoa" id="SSS_3531s_mrna">
    <property type="protein sequence ID" value="KAF7494550.1"/>
    <property type="gene ID" value="SSS_3531"/>
</dbReference>
<dbReference type="PANTHER" id="PTHR12300">
    <property type="entry name" value="HVA22-LIKE PROTEINS"/>
    <property type="match status" value="1"/>
</dbReference>
<organism evidence="7">
    <name type="scientific">Sarcoptes scabiei</name>
    <name type="common">Itch mite</name>
    <name type="synonym">Acarus scabiei</name>
    <dbReference type="NCBI Taxonomy" id="52283"/>
    <lineage>
        <taxon>Eukaryota</taxon>
        <taxon>Metazoa</taxon>
        <taxon>Ecdysozoa</taxon>
        <taxon>Arthropoda</taxon>
        <taxon>Chelicerata</taxon>
        <taxon>Arachnida</taxon>
        <taxon>Acari</taxon>
        <taxon>Acariformes</taxon>
        <taxon>Sarcoptiformes</taxon>
        <taxon>Astigmata</taxon>
        <taxon>Psoroptidia</taxon>
        <taxon>Sarcoptoidea</taxon>
        <taxon>Sarcoptidae</taxon>
        <taxon>Sarcoptinae</taxon>
        <taxon>Sarcoptes</taxon>
    </lineage>
</organism>
<gene>
    <name evidence="7" type="ORF">SSS_3531</name>
</gene>
<dbReference type="GO" id="GO:0016020">
    <property type="term" value="C:membrane"/>
    <property type="evidence" value="ECO:0007669"/>
    <property type="project" value="UniProtKB-SubCell"/>
</dbReference>
<keyword evidence="3 6" id="KW-0812">Transmembrane</keyword>
<reference evidence="7" key="2">
    <citation type="submission" date="2020-01" db="EMBL/GenBank/DDBJ databases">
        <authorList>
            <person name="Korhonen P.K.K."/>
            <person name="Guangxu M.G."/>
            <person name="Wang T.W."/>
            <person name="Stroehlein A.J.S."/>
            <person name="Young N.D."/>
            <person name="Ang C.-S.A."/>
            <person name="Fernando D.W.F."/>
            <person name="Lu H.L."/>
            <person name="Taylor S.T."/>
            <person name="Ehtesham M.E.M."/>
            <person name="Najaraj S.H.N."/>
            <person name="Harsha G.H.G."/>
            <person name="Madugundu A.M."/>
            <person name="Renuse S.R."/>
            <person name="Holt D.H."/>
            <person name="Pandey A.P."/>
            <person name="Papenfuss A.P."/>
            <person name="Gasser R.B.G."/>
            <person name="Fischer K.F."/>
        </authorList>
    </citation>
    <scope>NUCLEOTIDE SEQUENCE</scope>
    <source>
        <strain evidence="7">SSS_KF_BRIS2020</strain>
    </source>
</reference>
<keyword evidence="5 6" id="KW-0472">Membrane</keyword>